<proteinExistence type="predicted"/>
<dbReference type="SUPFAM" id="SSF52047">
    <property type="entry name" value="RNI-like"/>
    <property type="match status" value="2"/>
</dbReference>
<reference evidence="1 2" key="1">
    <citation type="submission" date="2015-12" db="EMBL/GenBank/DDBJ databases">
        <title>Dictyostelia acquired genes for synthesis and detection of signals that induce cell-type specialization by lateral gene transfer from prokaryotes.</title>
        <authorList>
            <person name="Gloeckner G."/>
            <person name="Schaap P."/>
        </authorList>
    </citation>
    <scope>NUCLEOTIDE SEQUENCE [LARGE SCALE GENOMIC DNA]</scope>
    <source>
        <strain evidence="1 2">TK</strain>
    </source>
</reference>
<name>A0A151ZKJ8_TIELA</name>
<dbReference type="InterPro" id="IPR032675">
    <property type="entry name" value="LRR_dom_sf"/>
</dbReference>
<dbReference type="AlphaFoldDB" id="A0A151ZKJ8"/>
<comment type="caution">
    <text evidence="1">The sequence shown here is derived from an EMBL/GenBank/DDBJ whole genome shotgun (WGS) entry which is preliminary data.</text>
</comment>
<dbReference type="InParanoid" id="A0A151ZKJ8"/>
<dbReference type="EMBL" id="LODT01000022">
    <property type="protein sequence ID" value="KYQ94435.1"/>
    <property type="molecule type" value="Genomic_DNA"/>
</dbReference>
<evidence type="ECO:0000313" key="2">
    <source>
        <dbReference type="Proteomes" id="UP000076078"/>
    </source>
</evidence>
<accession>A0A151ZKJ8</accession>
<evidence type="ECO:0000313" key="1">
    <source>
        <dbReference type="EMBL" id="KYQ94435.1"/>
    </source>
</evidence>
<keyword evidence="2" id="KW-1185">Reference proteome</keyword>
<sequence length="450" mass="52290">MDVIKSVKSCNGFYSPYMGCFTKLKTLNINSHTVRCILDLLDNKTIECPNVNELNLSSIDYSTICILIAKFGYFIKYLNLTYIKESTCVPIEVFQNLKSLSLKDCSIGQDELVKFISSNHCKLKILEIVDTTPSTSPVFENPQYDKILTQGMAMNNTIKSLKLIMGSGFIMIESLMEFLGKNSRVKSLVLTIPIDYSFYFNQVPFINTSLKYIEFTEVKHLFTYWDCETSLITLKNMNLDENDSLIKSNVLTNLENWDLTTYKISRIIEVLPYCKKIKQLSLKCFEEFSPKWDDFIDILKKTPTIQSLLINFSNLNFVNQFLFRNVPTITKFEFCATCKNSNEIQNLKFLIVNNQILEYLNIDLTMPEKSGTLLLDLLSDVIGKSKHLLKFKFNQRICPVDLNQYQIDHLITSIRNNNYIKVLDIKQYQKYNQIMDILKIYSKGTEYYSY</sequence>
<gene>
    <name evidence="1" type="ORF">DLAC_04733</name>
</gene>
<organism evidence="1 2">
    <name type="scientific">Tieghemostelium lacteum</name>
    <name type="common">Slime mold</name>
    <name type="synonym">Dictyostelium lacteum</name>
    <dbReference type="NCBI Taxonomy" id="361077"/>
    <lineage>
        <taxon>Eukaryota</taxon>
        <taxon>Amoebozoa</taxon>
        <taxon>Evosea</taxon>
        <taxon>Eumycetozoa</taxon>
        <taxon>Dictyostelia</taxon>
        <taxon>Dictyosteliales</taxon>
        <taxon>Raperosteliaceae</taxon>
        <taxon>Tieghemostelium</taxon>
    </lineage>
</organism>
<dbReference type="Proteomes" id="UP000076078">
    <property type="component" value="Unassembled WGS sequence"/>
</dbReference>
<protein>
    <submittedName>
        <fullName evidence="1">Uncharacterized protein</fullName>
    </submittedName>
</protein>
<dbReference type="Gene3D" id="3.80.10.10">
    <property type="entry name" value="Ribonuclease Inhibitor"/>
    <property type="match status" value="1"/>
</dbReference>